<reference evidence="8" key="1">
    <citation type="journal article" date="2019" name="Int. J. Syst. Evol. Microbiol.">
        <title>The Global Catalogue of Microorganisms (GCM) 10K type strain sequencing project: providing services to taxonomists for standard genome sequencing and annotation.</title>
        <authorList>
            <consortium name="The Broad Institute Genomics Platform"/>
            <consortium name="The Broad Institute Genome Sequencing Center for Infectious Disease"/>
            <person name="Wu L."/>
            <person name="Ma J."/>
        </authorList>
    </citation>
    <scope>NUCLEOTIDE SEQUENCE [LARGE SCALE GENOMIC DNA]</scope>
    <source>
        <strain evidence="8">CGMCC 1.12769</strain>
    </source>
</reference>
<keyword evidence="3" id="KW-0472">Membrane</keyword>
<feature type="signal peptide" evidence="6">
    <location>
        <begin position="1"/>
        <end position="23"/>
    </location>
</feature>
<dbReference type="Proteomes" id="UP000659344">
    <property type="component" value="Unassembled WGS sequence"/>
</dbReference>
<keyword evidence="2 6" id="KW-0732">Signal</keyword>
<protein>
    <submittedName>
        <fullName evidence="7">Lipoprotein LipO</fullName>
    </submittedName>
</protein>
<evidence type="ECO:0000256" key="6">
    <source>
        <dbReference type="SAM" id="SignalP"/>
    </source>
</evidence>
<feature type="chain" id="PRO_5045830203" evidence="6">
    <location>
        <begin position="24"/>
        <end position="561"/>
    </location>
</feature>
<dbReference type="InterPro" id="IPR006059">
    <property type="entry name" value="SBP"/>
</dbReference>
<sequence length="561" mass="63268">MKRKQKSLLIGALILSFALTACGGNNAMNKANQAEEPGNATTAPIQEGAQDVQEVVEVSTVSQSDPYLKFDEGESFDKNAVYDAYEKDIGVKITNKWVADVTQFKEKLKMTIASNDIPDLMLVEATQLKDLADADMIMDITDVYDKNATEETKKFLTMDGGMQMKTATIDGKLMGIPSSYNPYQFQYLYVRTDWLKKLNLPEPKTMQDVMTIAEAFKTKDPGGTGKPYGLAVSKEPFKIDTGVTGLRAFLNGYHAYENMWMEDDNGNLVNSDIQPQVKDALKALQDMFKKGLIDPEFAVKDTEKEAELLYNNNVGLVFGASWTPAQLAKGAIKDGKVVQEWGAYPIPSADGKPTLNQIGLGVDQYYVISKQAKHPEGVIRLVNQWITVDNAMNQTDEQKIYLYGKDKEEKGNNYWLLSPLRVGKQLDNNGEILPKAIETKDASIIQTQDQKNRYERAMKYVDGSDINMWWEYLISGPNGASSHNPKMMQNKEYLQDKFYGAATPTMVERLELLKKKRDEIYFKIIMNQVSVDEFDKFVTEWKKLGGDDITKEVNEWYASHK</sequence>
<evidence type="ECO:0000313" key="8">
    <source>
        <dbReference type="Proteomes" id="UP000659344"/>
    </source>
</evidence>
<evidence type="ECO:0000256" key="5">
    <source>
        <dbReference type="ARBA" id="ARBA00023288"/>
    </source>
</evidence>
<evidence type="ECO:0000256" key="1">
    <source>
        <dbReference type="ARBA" id="ARBA00022475"/>
    </source>
</evidence>
<evidence type="ECO:0000256" key="4">
    <source>
        <dbReference type="ARBA" id="ARBA00023139"/>
    </source>
</evidence>
<keyword evidence="5 7" id="KW-0449">Lipoprotein</keyword>
<evidence type="ECO:0000256" key="2">
    <source>
        <dbReference type="ARBA" id="ARBA00022729"/>
    </source>
</evidence>
<keyword evidence="1" id="KW-1003">Cell membrane</keyword>
<proteinExistence type="predicted"/>
<dbReference type="PANTHER" id="PTHR43649">
    <property type="entry name" value="ARABINOSE-BINDING PROTEIN-RELATED"/>
    <property type="match status" value="1"/>
</dbReference>
<organism evidence="7 8">
    <name type="scientific">Paenibacillus segetis</name>
    <dbReference type="NCBI Taxonomy" id="1325360"/>
    <lineage>
        <taxon>Bacteria</taxon>
        <taxon>Bacillati</taxon>
        <taxon>Bacillota</taxon>
        <taxon>Bacilli</taxon>
        <taxon>Bacillales</taxon>
        <taxon>Paenibacillaceae</taxon>
        <taxon>Paenibacillus</taxon>
    </lineage>
</organism>
<accession>A0ABQ1Y4Z7</accession>
<keyword evidence="4" id="KW-0564">Palmitate</keyword>
<keyword evidence="8" id="KW-1185">Reference proteome</keyword>
<dbReference type="PANTHER" id="PTHR43649:SF33">
    <property type="entry name" value="POLYGALACTURONAN_RHAMNOGALACTURONAN-BINDING PROTEIN YTCQ"/>
    <property type="match status" value="1"/>
</dbReference>
<dbReference type="CDD" id="cd13580">
    <property type="entry name" value="PBP2_AlgQ_like_1"/>
    <property type="match status" value="1"/>
</dbReference>
<gene>
    <name evidence="7" type="primary">lipO</name>
    <name evidence="7" type="ORF">GCM10008013_04390</name>
</gene>
<evidence type="ECO:0000256" key="3">
    <source>
        <dbReference type="ARBA" id="ARBA00023136"/>
    </source>
</evidence>
<evidence type="ECO:0000313" key="7">
    <source>
        <dbReference type="EMBL" id="GGH12135.1"/>
    </source>
</evidence>
<dbReference type="Pfam" id="PF13416">
    <property type="entry name" value="SBP_bac_8"/>
    <property type="match status" value="1"/>
</dbReference>
<dbReference type="PROSITE" id="PS51257">
    <property type="entry name" value="PROKAR_LIPOPROTEIN"/>
    <property type="match status" value="1"/>
</dbReference>
<dbReference type="InterPro" id="IPR050490">
    <property type="entry name" value="Bact_solute-bd_prot1"/>
</dbReference>
<comment type="caution">
    <text evidence="7">The sequence shown here is derived from an EMBL/GenBank/DDBJ whole genome shotgun (WGS) entry which is preliminary data.</text>
</comment>
<dbReference type="Gene3D" id="3.40.190.10">
    <property type="entry name" value="Periplasmic binding protein-like II"/>
    <property type="match status" value="3"/>
</dbReference>
<name>A0ABQ1Y4Z7_9BACL</name>
<dbReference type="SUPFAM" id="SSF53850">
    <property type="entry name" value="Periplasmic binding protein-like II"/>
    <property type="match status" value="1"/>
</dbReference>
<dbReference type="EMBL" id="BMFT01000001">
    <property type="protein sequence ID" value="GGH12135.1"/>
    <property type="molecule type" value="Genomic_DNA"/>
</dbReference>
<dbReference type="RefSeq" id="WP_188535370.1">
    <property type="nucleotide sequence ID" value="NZ_BMFT01000001.1"/>
</dbReference>